<dbReference type="InterPro" id="IPR025495">
    <property type="entry name" value="DUF4386"/>
</dbReference>
<keyword evidence="1" id="KW-1133">Transmembrane helix</keyword>
<dbReference type="Pfam" id="PF14329">
    <property type="entry name" value="DUF4386"/>
    <property type="match status" value="1"/>
</dbReference>
<dbReference type="RefSeq" id="WP_039402964.1">
    <property type="nucleotide sequence ID" value="NZ_JTDK01000021.1"/>
</dbReference>
<feature type="transmembrane region" description="Helical" evidence="1">
    <location>
        <begin position="43"/>
        <end position="64"/>
    </location>
</feature>
<evidence type="ECO:0008006" key="4">
    <source>
        <dbReference type="Google" id="ProtNLM"/>
    </source>
</evidence>
<comment type="caution">
    <text evidence="2">The sequence shown here is derived from an EMBL/GenBank/DDBJ whole genome shotgun (WGS) entry which is preliminary data.</text>
</comment>
<name>A0A0B2A1U0_9MICO</name>
<sequence>MTPDRRTALTAGLLYLATFATSVPALALKTAYFAGDAGRAAASLGAVLELLLAAACVGTALVLFPVTRRISEPLGLGFVVSRTLEATMIMVGVLALLGTAALRDAGHAAAAAPLVALHDASFLLGPAVMAAVNALLLGTVMYRGRLVPRVIPLTGLIGAPLLLASSVGVLCGAWSQTSPVAAIATVPVALWELSLGVWLTVKGFTPGDTRSVTRSSRDRSPVAA</sequence>
<accession>A0A0B2A1U0</accession>
<feature type="transmembrane region" description="Helical" evidence="1">
    <location>
        <begin position="181"/>
        <end position="201"/>
    </location>
</feature>
<keyword evidence="1" id="KW-0472">Membrane</keyword>
<feature type="transmembrane region" description="Helical" evidence="1">
    <location>
        <begin position="122"/>
        <end position="142"/>
    </location>
</feature>
<keyword evidence="3" id="KW-1185">Reference proteome</keyword>
<keyword evidence="1" id="KW-0812">Transmembrane</keyword>
<dbReference type="AlphaFoldDB" id="A0A0B2A1U0"/>
<dbReference type="Proteomes" id="UP000031030">
    <property type="component" value="Unassembled WGS sequence"/>
</dbReference>
<organism evidence="2 3">
    <name type="scientific">Microbacterium mangrovi</name>
    <dbReference type="NCBI Taxonomy" id="1348253"/>
    <lineage>
        <taxon>Bacteria</taxon>
        <taxon>Bacillati</taxon>
        <taxon>Actinomycetota</taxon>
        <taxon>Actinomycetes</taxon>
        <taxon>Micrococcales</taxon>
        <taxon>Microbacteriaceae</taxon>
        <taxon>Microbacterium</taxon>
    </lineage>
</organism>
<dbReference type="EMBL" id="JTDK01000021">
    <property type="protein sequence ID" value="KHK95555.1"/>
    <property type="molecule type" value="Genomic_DNA"/>
</dbReference>
<dbReference type="OrthoDB" id="1176146at2"/>
<gene>
    <name evidence="2" type="ORF">LK09_18685</name>
</gene>
<proteinExistence type="predicted"/>
<feature type="transmembrane region" description="Helical" evidence="1">
    <location>
        <begin position="76"/>
        <end position="102"/>
    </location>
</feature>
<dbReference type="STRING" id="1348253.LK09_18685"/>
<protein>
    <recommendedName>
        <fullName evidence="4">DUF4386 domain-containing protein</fullName>
    </recommendedName>
</protein>
<evidence type="ECO:0000256" key="1">
    <source>
        <dbReference type="SAM" id="Phobius"/>
    </source>
</evidence>
<reference evidence="2 3" key="1">
    <citation type="submission" date="2014-11" db="EMBL/GenBank/DDBJ databases">
        <title>Genome sequence of Microbacterium mangrovi MUSC 115(T).</title>
        <authorList>
            <person name="Lee L.-H."/>
        </authorList>
    </citation>
    <scope>NUCLEOTIDE SEQUENCE [LARGE SCALE GENOMIC DNA]</scope>
    <source>
        <strain evidence="2 3">MUSC 115</strain>
    </source>
</reference>
<feature type="transmembrane region" description="Helical" evidence="1">
    <location>
        <begin position="154"/>
        <end position="175"/>
    </location>
</feature>
<evidence type="ECO:0000313" key="2">
    <source>
        <dbReference type="EMBL" id="KHK95555.1"/>
    </source>
</evidence>
<evidence type="ECO:0000313" key="3">
    <source>
        <dbReference type="Proteomes" id="UP000031030"/>
    </source>
</evidence>